<dbReference type="EMBL" id="JANQDX010000001">
    <property type="protein sequence ID" value="KAL0928215.1"/>
    <property type="molecule type" value="Genomic_DNA"/>
</dbReference>
<evidence type="ECO:0000256" key="1">
    <source>
        <dbReference type="SAM" id="Coils"/>
    </source>
</evidence>
<gene>
    <name evidence="2" type="ORF">M5K25_000087</name>
</gene>
<evidence type="ECO:0000313" key="3">
    <source>
        <dbReference type="Proteomes" id="UP001552299"/>
    </source>
</evidence>
<dbReference type="Proteomes" id="UP001552299">
    <property type="component" value="Unassembled WGS sequence"/>
</dbReference>
<reference evidence="2 3" key="1">
    <citation type="journal article" date="2024" name="Plant Biotechnol. J.">
        <title>Dendrobium thyrsiflorum genome and its molecular insights into genes involved in important horticultural traits.</title>
        <authorList>
            <person name="Chen B."/>
            <person name="Wang J.Y."/>
            <person name="Zheng P.J."/>
            <person name="Li K.L."/>
            <person name="Liang Y.M."/>
            <person name="Chen X.F."/>
            <person name="Zhang C."/>
            <person name="Zhao X."/>
            <person name="He X."/>
            <person name="Zhang G.Q."/>
            <person name="Liu Z.J."/>
            <person name="Xu Q."/>
        </authorList>
    </citation>
    <scope>NUCLEOTIDE SEQUENCE [LARGE SCALE GENOMIC DNA]</scope>
    <source>
        <strain evidence="2">GZMU011</strain>
    </source>
</reference>
<proteinExistence type="predicted"/>
<keyword evidence="3" id="KW-1185">Reference proteome</keyword>
<organism evidence="2 3">
    <name type="scientific">Dendrobium thyrsiflorum</name>
    <name type="common">Pinecone-like raceme dendrobium</name>
    <name type="synonym">Orchid</name>
    <dbReference type="NCBI Taxonomy" id="117978"/>
    <lineage>
        <taxon>Eukaryota</taxon>
        <taxon>Viridiplantae</taxon>
        <taxon>Streptophyta</taxon>
        <taxon>Embryophyta</taxon>
        <taxon>Tracheophyta</taxon>
        <taxon>Spermatophyta</taxon>
        <taxon>Magnoliopsida</taxon>
        <taxon>Liliopsida</taxon>
        <taxon>Asparagales</taxon>
        <taxon>Orchidaceae</taxon>
        <taxon>Epidendroideae</taxon>
        <taxon>Malaxideae</taxon>
        <taxon>Dendrobiinae</taxon>
        <taxon>Dendrobium</taxon>
    </lineage>
</organism>
<evidence type="ECO:0000313" key="2">
    <source>
        <dbReference type="EMBL" id="KAL0928215.1"/>
    </source>
</evidence>
<comment type="caution">
    <text evidence="2">The sequence shown here is derived from an EMBL/GenBank/DDBJ whole genome shotgun (WGS) entry which is preliminary data.</text>
</comment>
<dbReference type="AlphaFoldDB" id="A0ABD0VSZ2"/>
<sequence>MIDPLLKPSIPKPYPGLIDLNYPLPTATAATAEATGSSGDLRRSPPMKAFDPAVPFCGLPQPQLSSVNIGKSAGNISRTMSDFAQKRSFDYDGYAYEFSLPEDLCQEDNQMPEFDDSFIGQNLIFGENEGSSGLQAKFSESNECLLGDSYENSYQHQDYWHNDHENAYLPGFHSEPQSDAQFPVAYHGCPIHTVSGLKLYQPYDQTDLEGNYDRISQVLSTPVANLHKLPNGFNKDSVEGKCIGKGYHFEKILQEAKNSGSYLGRSKNSNLMEKDAAHIFETNVGHFSSGQNAPGIDNLIQSLLQTEIQKQPVQNTSKRAETEENYNNFPYCWSYGEQLKVELLQAISSLTAHIGRLEIQVEHLTHQVQDMSNKLSDEKKLNAPILDHSGDSKAAFEESKITSTADETPDRKLFIETEGSCQKLDESASDWEIV</sequence>
<keyword evidence="1" id="KW-0175">Coiled coil</keyword>
<accession>A0ABD0VSZ2</accession>
<protein>
    <submittedName>
        <fullName evidence="2">Uncharacterized protein</fullName>
    </submittedName>
</protein>
<feature type="coiled-coil region" evidence="1">
    <location>
        <begin position="354"/>
        <end position="381"/>
    </location>
</feature>
<name>A0ABD0VSZ2_DENTH</name>